<proteinExistence type="predicted"/>
<reference evidence="1" key="1">
    <citation type="submission" date="2018-02" db="EMBL/GenBank/DDBJ databases">
        <title>Rhizophora mucronata_Transcriptome.</title>
        <authorList>
            <person name="Meera S.P."/>
            <person name="Sreeshan A."/>
            <person name="Augustine A."/>
        </authorList>
    </citation>
    <scope>NUCLEOTIDE SEQUENCE</scope>
    <source>
        <tissue evidence="1">Leaf</tissue>
    </source>
</reference>
<sequence length="17" mass="1977">MLRLKYDTKPTVSVNLV</sequence>
<accession>A0A2P2NQT2</accession>
<evidence type="ECO:0000313" key="1">
    <source>
        <dbReference type="EMBL" id="MBX44805.1"/>
    </source>
</evidence>
<protein>
    <submittedName>
        <fullName evidence="1">Uncharacterized protein</fullName>
    </submittedName>
</protein>
<dbReference type="EMBL" id="GGEC01064321">
    <property type="protein sequence ID" value="MBX44805.1"/>
    <property type="molecule type" value="Transcribed_RNA"/>
</dbReference>
<organism evidence="1">
    <name type="scientific">Rhizophora mucronata</name>
    <name type="common">Asiatic mangrove</name>
    <dbReference type="NCBI Taxonomy" id="61149"/>
    <lineage>
        <taxon>Eukaryota</taxon>
        <taxon>Viridiplantae</taxon>
        <taxon>Streptophyta</taxon>
        <taxon>Embryophyta</taxon>
        <taxon>Tracheophyta</taxon>
        <taxon>Spermatophyta</taxon>
        <taxon>Magnoliopsida</taxon>
        <taxon>eudicotyledons</taxon>
        <taxon>Gunneridae</taxon>
        <taxon>Pentapetalae</taxon>
        <taxon>rosids</taxon>
        <taxon>fabids</taxon>
        <taxon>Malpighiales</taxon>
        <taxon>Rhizophoraceae</taxon>
        <taxon>Rhizophora</taxon>
    </lineage>
</organism>
<dbReference type="AlphaFoldDB" id="A0A2P2NQT2"/>
<name>A0A2P2NQT2_RHIMU</name>